<dbReference type="UniPathway" id="UPA00199"/>
<dbReference type="OrthoDB" id="5103at2759"/>
<keyword evidence="3" id="KW-0812">Transmembrane</keyword>
<dbReference type="PANTHER" id="PTHR48140:SF1">
    <property type="entry name" value="FATTY ACID DESATURASE 4, CHLOROPLASTIC-RELATED"/>
    <property type="match status" value="1"/>
</dbReference>
<dbReference type="InterPro" id="IPR052864">
    <property type="entry name" value="Chloroplast_FAD_CarF"/>
</dbReference>
<dbReference type="GO" id="GO:0102654">
    <property type="term" value="F:palmitoyl-[glycerolipid] 3-(E)-desaturase activity"/>
    <property type="evidence" value="ECO:0000318"/>
    <property type="project" value="GO_Central"/>
</dbReference>
<dbReference type="OMA" id="FCILFCQ"/>
<organism evidence="8">
    <name type="scientific">Selaginella moellendorffii</name>
    <name type="common">Spikemoss</name>
    <dbReference type="NCBI Taxonomy" id="88036"/>
    <lineage>
        <taxon>Eukaryota</taxon>
        <taxon>Viridiplantae</taxon>
        <taxon>Streptophyta</taxon>
        <taxon>Embryophyta</taxon>
        <taxon>Tracheophyta</taxon>
        <taxon>Lycopodiopsida</taxon>
        <taxon>Selaginellales</taxon>
        <taxon>Selaginellaceae</taxon>
        <taxon>Selaginella</taxon>
    </lineage>
</organism>
<evidence type="ECO:0000256" key="1">
    <source>
        <dbReference type="ARBA" id="ARBA00004141"/>
    </source>
</evidence>
<proteinExistence type="inferred from homology"/>
<comment type="subcellular location">
    <subcellularLocation>
        <location evidence="1">Membrane</location>
        <topology evidence="1">Multi-pass membrane protein</topology>
    </subcellularLocation>
</comment>
<evidence type="ECO:0000256" key="5">
    <source>
        <dbReference type="ARBA" id="ARBA00023136"/>
    </source>
</evidence>
<reference evidence="7 8" key="1">
    <citation type="journal article" date="2011" name="Science">
        <title>The Selaginella genome identifies genetic changes associated with the evolution of vascular plants.</title>
        <authorList>
            <person name="Banks J.A."/>
            <person name="Nishiyama T."/>
            <person name="Hasebe M."/>
            <person name="Bowman J.L."/>
            <person name="Gribskov M."/>
            <person name="dePamphilis C."/>
            <person name="Albert V.A."/>
            <person name="Aono N."/>
            <person name="Aoyama T."/>
            <person name="Ambrose B.A."/>
            <person name="Ashton N.W."/>
            <person name="Axtell M.J."/>
            <person name="Barker E."/>
            <person name="Barker M.S."/>
            <person name="Bennetzen J.L."/>
            <person name="Bonawitz N.D."/>
            <person name="Chapple C."/>
            <person name="Cheng C."/>
            <person name="Correa L.G."/>
            <person name="Dacre M."/>
            <person name="DeBarry J."/>
            <person name="Dreyer I."/>
            <person name="Elias M."/>
            <person name="Engstrom E.M."/>
            <person name="Estelle M."/>
            <person name="Feng L."/>
            <person name="Finet C."/>
            <person name="Floyd S.K."/>
            <person name="Frommer W.B."/>
            <person name="Fujita T."/>
            <person name="Gramzow L."/>
            <person name="Gutensohn M."/>
            <person name="Harholt J."/>
            <person name="Hattori M."/>
            <person name="Heyl A."/>
            <person name="Hirai T."/>
            <person name="Hiwatashi Y."/>
            <person name="Ishikawa M."/>
            <person name="Iwata M."/>
            <person name="Karol K.G."/>
            <person name="Koehler B."/>
            <person name="Kolukisaoglu U."/>
            <person name="Kubo M."/>
            <person name="Kurata T."/>
            <person name="Lalonde S."/>
            <person name="Li K."/>
            <person name="Li Y."/>
            <person name="Litt A."/>
            <person name="Lyons E."/>
            <person name="Manning G."/>
            <person name="Maruyama T."/>
            <person name="Michael T.P."/>
            <person name="Mikami K."/>
            <person name="Miyazaki S."/>
            <person name="Morinaga S."/>
            <person name="Murata T."/>
            <person name="Mueller-Roeber B."/>
            <person name="Nelson D.R."/>
            <person name="Obara M."/>
            <person name="Oguri Y."/>
            <person name="Olmstead R.G."/>
            <person name="Onodera N."/>
            <person name="Petersen B.L."/>
            <person name="Pils B."/>
            <person name="Prigge M."/>
            <person name="Rensing S.A."/>
            <person name="Riano-Pachon D.M."/>
            <person name="Roberts A.W."/>
            <person name="Sato Y."/>
            <person name="Scheller H.V."/>
            <person name="Schulz B."/>
            <person name="Schulz C."/>
            <person name="Shakirov E.V."/>
            <person name="Shibagaki N."/>
            <person name="Shinohara N."/>
            <person name="Shippen D.E."/>
            <person name="Soerensen I."/>
            <person name="Sotooka R."/>
            <person name="Sugimoto N."/>
            <person name="Sugita M."/>
            <person name="Sumikawa N."/>
            <person name="Tanurdzic M."/>
            <person name="Theissen G."/>
            <person name="Ulvskov P."/>
            <person name="Wakazuki S."/>
            <person name="Weng J.K."/>
            <person name="Willats W.W."/>
            <person name="Wipf D."/>
            <person name="Wolf P.G."/>
            <person name="Yang L."/>
            <person name="Zimmer A.D."/>
            <person name="Zhu Q."/>
            <person name="Mitros T."/>
            <person name="Hellsten U."/>
            <person name="Loque D."/>
            <person name="Otillar R."/>
            <person name="Salamov A."/>
            <person name="Schmutz J."/>
            <person name="Shapiro H."/>
            <person name="Lindquist E."/>
            <person name="Lucas S."/>
            <person name="Rokhsar D."/>
            <person name="Grigoriev I.V."/>
        </authorList>
    </citation>
    <scope>NUCLEOTIDE SEQUENCE [LARGE SCALE GENOMIC DNA]</scope>
</reference>
<dbReference type="Pfam" id="PF10520">
    <property type="entry name" value="Lipid_desat"/>
    <property type="match status" value="1"/>
</dbReference>
<dbReference type="InterPro" id="IPR019547">
    <property type="entry name" value="Lipid_desat"/>
</dbReference>
<dbReference type="InParanoid" id="D8QS64"/>
<dbReference type="GO" id="GO:0016020">
    <property type="term" value="C:membrane"/>
    <property type="evidence" value="ECO:0007669"/>
    <property type="project" value="UniProtKB-SubCell"/>
</dbReference>
<keyword evidence="4" id="KW-1133">Transmembrane helix</keyword>
<dbReference type="eggNOG" id="KOG3011">
    <property type="taxonomic scope" value="Eukaryota"/>
</dbReference>
<dbReference type="Gramene" id="EFJ37389">
    <property type="protein sequence ID" value="EFJ37389"/>
    <property type="gene ID" value="SELMODRAFT_77032"/>
</dbReference>
<keyword evidence="8" id="KW-1185">Reference proteome</keyword>
<dbReference type="GO" id="GO:0009507">
    <property type="term" value="C:chloroplast"/>
    <property type="evidence" value="ECO:0000318"/>
    <property type="project" value="GO_Central"/>
</dbReference>
<accession>D8QS64</accession>
<evidence type="ECO:0000256" key="3">
    <source>
        <dbReference type="ARBA" id="ARBA00022692"/>
    </source>
</evidence>
<evidence type="ECO:0000259" key="6">
    <source>
        <dbReference type="Pfam" id="PF10520"/>
    </source>
</evidence>
<dbReference type="PANTHER" id="PTHR48140">
    <property type="entry name" value="FATTY ACID DESATURASE 4, CHLOROPLASTIC-RELATED"/>
    <property type="match status" value="1"/>
</dbReference>
<dbReference type="STRING" id="88036.D8QS64"/>
<dbReference type="KEGG" id="smo:SELMODRAFT_77032"/>
<dbReference type="HOGENOM" id="CLU_065233_0_0_1"/>
<dbReference type="Proteomes" id="UP000001514">
    <property type="component" value="Unassembled WGS sequence"/>
</dbReference>
<feature type="domain" description="Lipid desaturase" evidence="6">
    <location>
        <begin position="53"/>
        <end position="222"/>
    </location>
</feature>
<evidence type="ECO:0000313" key="8">
    <source>
        <dbReference type="Proteomes" id="UP000001514"/>
    </source>
</evidence>
<sequence>MGSNDTSLSSTMEHRLWVFAGCSSLLGMLAKSAAGIETSSDAGLSTLAILSAYVLADLATGIYHWGIDNYGDDKTPLFGPQIDAFQGHHKRPWTITKRDFSNNIHSLARPATIFLVPVLVATPGSGPVDAFLGVFLGCVVFSQQFHSWAHTRRSQLPGVVRALQDLGVLVSTRMHGKHHREPFDGNYCIVSGVWNRVLDSSGVLRLAERWIYSNWGYAPRCWSDSSPEWSQQGSYFED</sequence>
<name>D8QS64_SELML</name>
<dbReference type="GO" id="GO:0006636">
    <property type="term" value="P:unsaturated fatty acid biosynthetic process"/>
    <property type="evidence" value="ECO:0000318"/>
    <property type="project" value="GO_Central"/>
</dbReference>
<evidence type="ECO:0000256" key="2">
    <source>
        <dbReference type="ARBA" id="ARBA00007620"/>
    </source>
</evidence>
<evidence type="ECO:0000256" key="4">
    <source>
        <dbReference type="ARBA" id="ARBA00022989"/>
    </source>
</evidence>
<evidence type="ECO:0000313" key="7">
    <source>
        <dbReference type="EMBL" id="EFJ37389.1"/>
    </source>
</evidence>
<gene>
    <name evidence="7" type="ORF">SELMODRAFT_77032</name>
</gene>
<keyword evidence="5" id="KW-0472">Membrane</keyword>
<protein>
    <recommendedName>
        <fullName evidence="6">Lipid desaturase domain-containing protein</fullName>
    </recommendedName>
</protein>
<comment type="similarity">
    <text evidence="2">Belongs to the fatty acid desaturase CarF family.</text>
</comment>
<dbReference type="FunCoup" id="D8QS64">
    <property type="interactions" value="1490"/>
</dbReference>
<dbReference type="EMBL" id="GL377566">
    <property type="protein sequence ID" value="EFJ37389.1"/>
    <property type="molecule type" value="Genomic_DNA"/>
</dbReference>
<dbReference type="AlphaFoldDB" id="D8QS64"/>